<gene>
    <name evidence="2" type="ORF">ALEPTO_LOCUS4508</name>
</gene>
<dbReference type="OrthoDB" id="10679118at2759"/>
<feature type="coiled-coil region" evidence="1">
    <location>
        <begin position="121"/>
        <end position="148"/>
    </location>
</feature>
<proteinExistence type="predicted"/>
<dbReference type="Proteomes" id="UP000789508">
    <property type="component" value="Unassembled WGS sequence"/>
</dbReference>
<reference evidence="2" key="1">
    <citation type="submission" date="2021-06" db="EMBL/GenBank/DDBJ databases">
        <authorList>
            <person name="Kallberg Y."/>
            <person name="Tangrot J."/>
            <person name="Rosling A."/>
        </authorList>
    </citation>
    <scope>NUCLEOTIDE SEQUENCE</scope>
    <source>
        <strain evidence="2">FL130A</strain>
    </source>
</reference>
<evidence type="ECO:0000313" key="2">
    <source>
        <dbReference type="EMBL" id="CAG8521864.1"/>
    </source>
</evidence>
<comment type="caution">
    <text evidence="2">The sequence shown here is derived from an EMBL/GenBank/DDBJ whole genome shotgun (WGS) entry which is preliminary data.</text>
</comment>
<evidence type="ECO:0000256" key="1">
    <source>
        <dbReference type="SAM" id="Coils"/>
    </source>
</evidence>
<keyword evidence="3" id="KW-1185">Reference proteome</keyword>
<name>A0A9N9FAV8_9GLOM</name>
<accession>A0A9N9FAV8</accession>
<protein>
    <submittedName>
        <fullName evidence="2">13956_t:CDS:1</fullName>
    </submittedName>
</protein>
<sequence length="159" mass="18916">MDGRRQTRTGRIVQFATSVTPEFDNEIRKLARETQIHLLTQKEGISQQKLFERSLKLYQKEQATKKEFISQIKNDLLSQLDLQAEELKAILRVIEEGDENLSLKDYDHNIYRKILQYIKLREKEEEVVRNKSQQISRLKKQLKKYGINDKKITPQDVEK</sequence>
<dbReference type="AlphaFoldDB" id="A0A9N9FAV8"/>
<organism evidence="2 3">
    <name type="scientific">Ambispora leptoticha</name>
    <dbReference type="NCBI Taxonomy" id="144679"/>
    <lineage>
        <taxon>Eukaryota</taxon>
        <taxon>Fungi</taxon>
        <taxon>Fungi incertae sedis</taxon>
        <taxon>Mucoromycota</taxon>
        <taxon>Glomeromycotina</taxon>
        <taxon>Glomeromycetes</taxon>
        <taxon>Archaeosporales</taxon>
        <taxon>Ambisporaceae</taxon>
        <taxon>Ambispora</taxon>
    </lineage>
</organism>
<keyword evidence="1" id="KW-0175">Coiled coil</keyword>
<dbReference type="EMBL" id="CAJVPS010001046">
    <property type="protein sequence ID" value="CAG8521864.1"/>
    <property type="molecule type" value="Genomic_DNA"/>
</dbReference>
<evidence type="ECO:0000313" key="3">
    <source>
        <dbReference type="Proteomes" id="UP000789508"/>
    </source>
</evidence>